<name>A0ABQ5A685_9ASTR</name>
<proteinExistence type="predicted"/>
<evidence type="ECO:0000313" key="3">
    <source>
        <dbReference type="EMBL" id="GJS98154.1"/>
    </source>
</evidence>
<evidence type="ECO:0000313" key="4">
    <source>
        <dbReference type="Proteomes" id="UP001151760"/>
    </source>
</evidence>
<evidence type="ECO:0000256" key="2">
    <source>
        <dbReference type="SAM" id="MobiDB-lite"/>
    </source>
</evidence>
<reference evidence="3" key="2">
    <citation type="submission" date="2022-01" db="EMBL/GenBank/DDBJ databases">
        <authorList>
            <person name="Yamashiro T."/>
            <person name="Shiraishi A."/>
            <person name="Satake H."/>
            <person name="Nakayama K."/>
        </authorList>
    </citation>
    <scope>NUCLEOTIDE SEQUENCE</scope>
</reference>
<feature type="coiled-coil region" evidence="1">
    <location>
        <begin position="118"/>
        <end position="145"/>
    </location>
</feature>
<feature type="compositionally biased region" description="Basic residues" evidence="2">
    <location>
        <begin position="165"/>
        <end position="174"/>
    </location>
</feature>
<organism evidence="3 4">
    <name type="scientific">Tanacetum coccineum</name>
    <dbReference type="NCBI Taxonomy" id="301880"/>
    <lineage>
        <taxon>Eukaryota</taxon>
        <taxon>Viridiplantae</taxon>
        <taxon>Streptophyta</taxon>
        <taxon>Embryophyta</taxon>
        <taxon>Tracheophyta</taxon>
        <taxon>Spermatophyta</taxon>
        <taxon>Magnoliopsida</taxon>
        <taxon>eudicotyledons</taxon>
        <taxon>Gunneridae</taxon>
        <taxon>Pentapetalae</taxon>
        <taxon>asterids</taxon>
        <taxon>campanulids</taxon>
        <taxon>Asterales</taxon>
        <taxon>Asteraceae</taxon>
        <taxon>Asteroideae</taxon>
        <taxon>Anthemideae</taxon>
        <taxon>Anthemidinae</taxon>
        <taxon>Tanacetum</taxon>
    </lineage>
</organism>
<accession>A0ABQ5A685</accession>
<comment type="caution">
    <text evidence="3">The sequence shown here is derived from an EMBL/GenBank/DDBJ whole genome shotgun (WGS) entry which is preliminary data.</text>
</comment>
<keyword evidence="4" id="KW-1185">Reference proteome</keyword>
<sequence>MEITSTIDGKVKVVSEASIRRHLKLEDSDGISTLPTLEIFEQLALIGLYIASTLTQKLVSNMKRTSKGYIGCSIHLTTTNFTTIYEKTHVAEEAANMPHDSPLPGGHTPGSDEGSMTLNELTVLCTQLSTKVASLEADLKQTKKVYGNAYTKLIIKVKKLEHKGKSSKSRRRAKIMISDDEDYQEDPSKQGRKIAQIDKDKRITLVQMSAQTQGRYEHDFEEPNFEFTAPEEDYTTEPDISTANVPVSSVGPELERHRLEEALRLQKQIDEEERQRIVRVQEEASTFNTKEWDNIQDQIKADEELALRLQAQEREGYSEANKARLLHIGIHTLQQLKKLSFDEIKELFEITMKRVNTFTPMESDDTVSKVVARSSKRDVEQEINQESSKRQKIGEGSEPTQESKAKESDELSQEQLQQLIIIVPEEGMNVEALQTKYPIIESKVYTGDSRKY</sequence>
<feature type="compositionally biased region" description="Basic and acidic residues" evidence="2">
    <location>
        <begin position="387"/>
        <end position="409"/>
    </location>
</feature>
<gene>
    <name evidence="3" type="ORF">Tco_0819324</name>
</gene>
<dbReference type="Proteomes" id="UP001151760">
    <property type="component" value="Unassembled WGS sequence"/>
</dbReference>
<feature type="region of interest" description="Disordered" evidence="2">
    <location>
        <begin position="165"/>
        <end position="192"/>
    </location>
</feature>
<feature type="region of interest" description="Disordered" evidence="2">
    <location>
        <begin position="372"/>
        <end position="411"/>
    </location>
</feature>
<reference evidence="3" key="1">
    <citation type="journal article" date="2022" name="Int. J. Mol. Sci.">
        <title>Draft Genome of Tanacetum Coccineum: Genomic Comparison of Closely Related Tanacetum-Family Plants.</title>
        <authorList>
            <person name="Yamashiro T."/>
            <person name="Shiraishi A."/>
            <person name="Nakayama K."/>
            <person name="Satake H."/>
        </authorList>
    </citation>
    <scope>NUCLEOTIDE SEQUENCE</scope>
</reference>
<keyword evidence="1" id="KW-0175">Coiled coil</keyword>
<protein>
    <submittedName>
        <fullName evidence="3">Uncharacterized protein</fullName>
    </submittedName>
</protein>
<evidence type="ECO:0000256" key="1">
    <source>
        <dbReference type="SAM" id="Coils"/>
    </source>
</evidence>
<dbReference type="EMBL" id="BQNB010012021">
    <property type="protein sequence ID" value="GJS98154.1"/>
    <property type="molecule type" value="Genomic_DNA"/>
</dbReference>